<sequence length="437" mass="47795">MGDAAPRRKAADLKNPVIDPVVDPVIDTELDIVWLPVGVMRVPVYLSRGEGKATMKWSRITQMPLGPRIAGFVFAITVIPWGISPETQAHGDERAVEVGAQAADSTPKFSDAVVDKAESILKDKGLRRSGKVIQSIETAEISRVLATLGRKQRELRLVQQDWKKLADQQSAMRDELRRLNVQDGELNLQLANVAGVNTSANNRLVGLINATRAKMRLITEQKDQLQEQLAEKRKLVNQAEAEYADLVLAARADFRTLQDTIAMALQDEQVKIALKVMRANFDVPDDLTAPRVLSALDKRIERIEQEVFSESIALDVKGGSMYVNVVVGNKSARMVVDSGATLISLPAATAAELGVVVPPGARQLNLVMADGRTIPAFGVTLSRVRVGEFEAEDVDAAILDPSALNAEPLLGMSFLGNFKFTLDRDEKTLHIIRVKAE</sequence>
<gene>
    <name evidence="2" type="ORF">Pla52n_45930</name>
</gene>
<dbReference type="Gene3D" id="2.40.70.10">
    <property type="entry name" value="Acid Proteases"/>
    <property type="match status" value="1"/>
</dbReference>
<feature type="coiled-coil region" evidence="1">
    <location>
        <begin position="208"/>
        <end position="249"/>
    </location>
</feature>
<keyword evidence="3" id="KW-1185">Reference proteome</keyword>
<dbReference type="GO" id="GO:0006508">
    <property type="term" value="P:proteolysis"/>
    <property type="evidence" value="ECO:0007669"/>
    <property type="project" value="InterPro"/>
</dbReference>
<dbReference type="InterPro" id="IPR034122">
    <property type="entry name" value="Retropepsin-like_bacterial"/>
</dbReference>
<dbReference type="AlphaFoldDB" id="A0A5C6AP72"/>
<evidence type="ECO:0008006" key="4">
    <source>
        <dbReference type="Google" id="ProtNLM"/>
    </source>
</evidence>
<dbReference type="CDD" id="cd05483">
    <property type="entry name" value="retropepsin_like_bacteria"/>
    <property type="match status" value="1"/>
</dbReference>
<dbReference type="Proteomes" id="UP000320176">
    <property type="component" value="Unassembled WGS sequence"/>
</dbReference>
<dbReference type="SUPFAM" id="SSF50630">
    <property type="entry name" value="Acid proteases"/>
    <property type="match status" value="1"/>
</dbReference>
<comment type="caution">
    <text evidence="2">The sequence shown here is derived from an EMBL/GenBank/DDBJ whole genome shotgun (WGS) entry which is preliminary data.</text>
</comment>
<protein>
    <recommendedName>
        <fullName evidence="4">Retroviral aspartyl protease</fullName>
    </recommendedName>
</protein>
<evidence type="ECO:0000256" key="1">
    <source>
        <dbReference type="SAM" id="Coils"/>
    </source>
</evidence>
<accession>A0A5C6AP72</accession>
<dbReference type="Pfam" id="PF13975">
    <property type="entry name" value="gag-asp_proteas"/>
    <property type="match status" value="1"/>
</dbReference>
<dbReference type="InterPro" id="IPR021109">
    <property type="entry name" value="Peptidase_aspartic_dom_sf"/>
</dbReference>
<dbReference type="InterPro" id="IPR011969">
    <property type="entry name" value="Clan_AA_Asp_peptidase_C"/>
</dbReference>
<organism evidence="2 3">
    <name type="scientific">Stieleria varia</name>
    <dbReference type="NCBI Taxonomy" id="2528005"/>
    <lineage>
        <taxon>Bacteria</taxon>
        <taxon>Pseudomonadati</taxon>
        <taxon>Planctomycetota</taxon>
        <taxon>Planctomycetia</taxon>
        <taxon>Pirellulales</taxon>
        <taxon>Pirellulaceae</taxon>
        <taxon>Stieleria</taxon>
    </lineage>
</organism>
<dbReference type="InterPro" id="IPR001969">
    <property type="entry name" value="Aspartic_peptidase_AS"/>
</dbReference>
<dbReference type="GO" id="GO:0004190">
    <property type="term" value="F:aspartic-type endopeptidase activity"/>
    <property type="evidence" value="ECO:0007669"/>
    <property type="project" value="InterPro"/>
</dbReference>
<dbReference type="NCBIfam" id="TIGR02281">
    <property type="entry name" value="clan_AA_DTGA"/>
    <property type="match status" value="1"/>
</dbReference>
<dbReference type="PROSITE" id="PS00141">
    <property type="entry name" value="ASP_PROTEASE"/>
    <property type="match status" value="1"/>
</dbReference>
<name>A0A5C6AP72_9BACT</name>
<evidence type="ECO:0000313" key="2">
    <source>
        <dbReference type="EMBL" id="TWU01221.1"/>
    </source>
</evidence>
<dbReference type="EMBL" id="SJPN01000005">
    <property type="protein sequence ID" value="TWU01221.1"/>
    <property type="molecule type" value="Genomic_DNA"/>
</dbReference>
<evidence type="ECO:0000313" key="3">
    <source>
        <dbReference type="Proteomes" id="UP000320176"/>
    </source>
</evidence>
<keyword evidence="1" id="KW-0175">Coiled coil</keyword>
<proteinExistence type="predicted"/>
<reference evidence="2 3" key="1">
    <citation type="submission" date="2019-02" db="EMBL/GenBank/DDBJ databases">
        <title>Deep-cultivation of Planctomycetes and their phenomic and genomic characterization uncovers novel biology.</title>
        <authorList>
            <person name="Wiegand S."/>
            <person name="Jogler M."/>
            <person name="Boedeker C."/>
            <person name="Pinto D."/>
            <person name="Vollmers J."/>
            <person name="Rivas-Marin E."/>
            <person name="Kohn T."/>
            <person name="Peeters S.H."/>
            <person name="Heuer A."/>
            <person name="Rast P."/>
            <person name="Oberbeckmann S."/>
            <person name="Bunk B."/>
            <person name="Jeske O."/>
            <person name="Meyerdierks A."/>
            <person name="Storesund J.E."/>
            <person name="Kallscheuer N."/>
            <person name="Luecker S."/>
            <person name="Lage O.M."/>
            <person name="Pohl T."/>
            <person name="Merkel B.J."/>
            <person name="Hornburger P."/>
            <person name="Mueller R.-W."/>
            <person name="Bruemmer F."/>
            <person name="Labrenz M."/>
            <person name="Spormann A.M."/>
            <person name="Op Den Camp H."/>
            <person name="Overmann J."/>
            <person name="Amann R."/>
            <person name="Jetten M.S.M."/>
            <person name="Mascher T."/>
            <person name="Medema M.H."/>
            <person name="Devos D.P."/>
            <person name="Kaster A.-K."/>
            <person name="Ovreas L."/>
            <person name="Rohde M."/>
            <person name="Galperin M.Y."/>
            <person name="Jogler C."/>
        </authorList>
    </citation>
    <scope>NUCLEOTIDE SEQUENCE [LARGE SCALE GENOMIC DNA]</scope>
    <source>
        <strain evidence="2 3">Pla52n</strain>
    </source>
</reference>